<sequence>MKDLEAIWAKSREVEGALAFVQAALQESENALTEEWRASPKIAHETIAQYKEMLNFHLGLQKMGRVSYEYECRVALAHFRGRYPDLVVVEDLYATLLEDDNVQKDKEMSFDDSDPLIA</sequence>
<dbReference type="AlphaFoldDB" id="A0A426YCC6"/>
<protein>
    <submittedName>
        <fullName evidence="1">Uncharacterized protein</fullName>
    </submittedName>
</protein>
<evidence type="ECO:0000313" key="1">
    <source>
        <dbReference type="EMBL" id="RRT49336.1"/>
    </source>
</evidence>
<accession>A0A426YCC6</accession>
<name>A0A426YCC6_ENSVE</name>
<comment type="caution">
    <text evidence="1">The sequence shown here is derived from an EMBL/GenBank/DDBJ whole genome shotgun (WGS) entry which is preliminary data.</text>
</comment>
<evidence type="ECO:0000313" key="2">
    <source>
        <dbReference type="Proteomes" id="UP000287651"/>
    </source>
</evidence>
<organism evidence="1 2">
    <name type="scientific">Ensete ventricosum</name>
    <name type="common">Abyssinian banana</name>
    <name type="synonym">Musa ensete</name>
    <dbReference type="NCBI Taxonomy" id="4639"/>
    <lineage>
        <taxon>Eukaryota</taxon>
        <taxon>Viridiplantae</taxon>
        <taxon>Streptophyta</taxon>
        <taxon>Embryophyta</taxon>
        <taxon>Tracheophyta</taxon>
        <taxon>Spermatophyta</taxon>
        <taxon>Magnoliopsida</taxon>
        <taxon>Liliopsida</taxon>
        <taxon>Zingiberales</taxon>
        <taxon>Musaceae</taxon>
        <taxon>Ensete</taxon>
    </lineage>
</organism>
<gene>
    <name evidence="1" type="ORF">B296_00018264</name>
</gene>
<reference evidence="1 2" key="1">
    <citation type="journal article" date="2014" name="Agronomy (Basel)">
        <title>A Draft Genome Sequence for Ensete ventricosum, the Drought-Tolerant Tree Against Hunger.</title>
        <authorList>
            <person name="Harrison J."/>
            <person name="Moore K.A."/>
            <person name="Paszkiewicz K."/>
            <person name="Jones T."/>
            <person name="Grant M."/>
            <person name="Ambacheew D."/>
            <person name="Muzemil S."/>
            <person name="Studholme D.J."/>
        </authorList>
    </citation>
    <scope>NUCLEOTIDE SEQUENCE [LARGE SCALE GENOMIC DNA]</scope>
</reference>
<dbReference type="EMBL" id="AMZH03013401">
    <property type="protein sequence ID" value="RRT49336.1"/>
    <property type="molecule type" value="Genomic_DNA"/>
</dbReference>
<proteinExistence type="predicted"/>
<dbReference type="Proteomes" id="UP000287651">
    <property type="component" value="Unassembled WGS sequence"/>
</dbReference>